<evidence type="ECO:0000313" key="3">
    <source>
        <dbReference type="Proteomes" id="UP001172101"/>
    </source>
</evidence>
<dbReference type="RefSeq" id="XP_060294697.1">
    <property type="nucleotide sequence ID" value="XM_060447333.1"/>
</dbReference>
<reference evidence="2" key="1">
    <citation type="submission" date="2023-06" db="EMBL/GenBank/DDBJ databases">
        <title>Genome-scale phylogeny and comparative genomics of the fungal order Sordariales.</title>
        <authorList>
            <consortium name="Lawrence Berkeley National Laboratory"/>
            <person name="Hensen N."/>
            <person name="Bonometti L."/>
            <person name="Westerberg I."/>
            <person name="Brannstrom I.O."/>
            <person name="Guillou S."/>
            <person name="Cros-Aarteil S."/>
            <person name="Calhoun S."/>
            <person name="Haridas S."/>
            <person name="Kuo A."/>
            <person name="Mondo S."/>
            <person name="Pangilinan J."/>
            <person name="Riley R."/>
            <person name="LaButti K."/>
            <person name="Andreopoulos B."/>
            <person name="Lipzen A."/>
            <person name="Chen C."/>
            <person name="Yanf M."/>
            <person name="Daum C."/>
            <person name="Ng V."/>
            <person name="Clum A."/>
            <person name="Steindorff A."/>
            <person name="Ohm R."/>
            <person name="Martin F."/>
            <person name="Silar P."/>
            <person name="Natvig D."/>
            <person name="Lalanne C."/>
            <person name="Gautier V."/>
            <person name="Ament-velasquez S.L."/>
            <person name="Kruys A."/>
            <person name="Hutchinson M.I."/>
            <person name="Powell A.J."/>
            <person name="Barry K."/>
            <person name="Miller A.N."/>
            <person name="Grigoriev I.V."/>
            <person name="Debuchy R."/>
            <person name="Gladieux P."/>
            <person name="Thoren M.H."/>
            <person name="Johannesson H."/>
        </authorList>
    </citation>
    <scope>NUCLEOTIDE SEQUENCE</scope>
    <source>
        <strain evidence="2">SMH2392-1A</strain>
    </source>
</reference>
<gene>
    <name evidence="2" type="ORF">B0T26DRAFT_813424</name>
</gene>
<dbReference type="AlphaFoldDB" id="A0AA40DRD6"/>
<proteinExistence type="predicted"/>
<feature type="region of interest" description="Disordered" evidence="1">
    <location>
        <begin position="113"/>
        <end position="137"/>
    </location>
</feature>
<comment type="caution">
    <text evidence="2">The sequence shown here is derived from an EMBL/GenBank/DDBJ whole genome shotgun (WGS) entry which is preliminary data.</text>
</comment>
<dbReference type="GeneID" id="85330603"/>
<evidence type="ECO:0000256" key="1">
    <source>
        <dbReference type="SAM" id="MobiDB-lite"/>
    </source>
</evidence>
<dbReference type="EMBL" id="JAUIRO010000005">
    <property type="protein sequence ID" value="KAK0713374.1"/>
    <property type="molecule type" value="Genomic_DNA"/>
</dbReference>
<protein>
    <submittedName>
        <fullName evidence="2">Uncharacterized protein</fullName>
    </submittedName>
</protein>
<evidence type="ECO:0000313" key="2">
    <source>
        <dbReference type="EMBL" id="KAK0713374.1"/>
    </source>
</evidence>
<sequence>MRRSSSCTFDPPPSKLHHSDYPSLLADRQCSVITKWRFSAPAWRFLPVISIFPSPGPASICQIRLELRTAGVSQPSAGLIIKTTTHHFAPYGYGNTTAHSLFALLQTMDPVNTNKPANPRVSDMDSQASLSDQSDRVRHGRQKLCLVHRVS</sequence>
<organism evidence="2 3">
    <name type="scientific">Lasiosphaeria miniovina</name>
    <dbReference type="NCBI Taxonomy" id="1954250"/>
    <lineage>
        <taxon>Eukaryota</taxon>
        <taxon>Fungi</taxon>
        <taxon>Dikarya</taxon>
        <taxon>Ascomycota</taxon>
        <taxon>Pezizomycotina</taxon>
        <taxon>Sordariomycetes</taxon>
        <taxon>Sordariomycetidae</taxon>
        <taxon>Sordariales</taxon>
        <taxon>Lasiosphaeriaceae</taxon>
        <taxon>Lasiosphaeria</taxon>
    </lineage>
</organism>
<keyword evidence="3" id="KW-1185">Reference proteome</keyword>
<name>A0AA40DRD6_9PEZI</name>
<dbReference type="Proteomes" id="UP001172101">
    <property type="component" value="Unassembled WGS sequence"/>
</dbReference>
<accession>A0AA40DRD6</accession>